<protein>
    <submittedName>
        <fullName evidence="1">Uncharacterized protein</fullName>
    </submittedName>
</protein>
<proteinExistence type="predicted"/>
<evidence type="ECO:0000313" key="1">
    <source>
        <dbReference type="EMBL" id="UTI66466.1"/>
    </source>
</evidence>
<accession>A0ABY5DZ40</accession>
<organism evidence="1 2">
    <name type="scientific">Paraconexibacter antarcticus</name>
    <dbReference type="NCBI Taxonomy" id="2949664"/>
    <lineage>
        <taxon>Bacteria</taxon>
        <taxon>Bacillati</taxon>
        <taxon>Actinomycetota</taxon>
        <taxon>Thermoleophilia</taxon>
        <taxon>Solirubrobacterales</taxon>
        <taxon>Paraconexibacteraceae</taxon>
        <taxon>Paraconexibacter</taxon>
    </lineage>
</organism>
<evidence type="ECO:0000313" key="2">
    <source>
        <dbReference type="Proteomes" id="UP001056035"/>
    </source>
</evidence>
<gene>
    <name evidence="1" type="ORF">NBH00_09700</name>
</gene>
<sequence>MRNRQLRATLSAFAEEAAWQLASDMADGHELPFELTESASGRSQPTLYCYRPLTAAFIDERRSILARLETYLPAVHALQAVGGLDGYLQARVAQGIPRDGRERAELALRAFLGRVFEDSSDFVLHAERLERAYEELEAIVHEGVAETVLVCAVLGIELESGEVAMGDGLTLMRAEVLDDGPADAVRGDGARTLAVLRWDASLGSGGDGLPHDPGRARLARLVAALRLFDEAGAALTPVGWLRTAGGPWQVIALGPAAGGLVRGRAFVPAAQEDELRAFCNLVSRRMPRSGELAWALRRFELGCTRERDDDALSDHLMALRALLEPEGPASGRLPGRLAALCAQPDQRAAFTARVAHVARMERSLITGAGAPEDATVGALSRELASHLRAILRDVLCGHLDPDLRGLADRLLAEELVEAPTQA</sequence>
<reference evidence="1 2" key="1">
    <citation type="submission" date="2022-06" db="EMBL/GenBank/DDBJ databases">
        <title>Paraconexibacter antarcticus.</title>
        <authorList>
            <person name="Kim C.S."/>
        </authorList>
    </citation>
    <scope>NUCLEOTIDE SEQUENCE [LARGE SCALE GENOMIC DNA]</scope>
    <source>
        <strain evidence="1 2">02-257</strain>
    </source>
</reference>
<keyword evidence="2" id="KW-1185">Reference proteome</keyword>
<dbReference type="EMBL" id="CP098502">
    <property type="protein sequence ID" value="UTI66466.1"/>
    <property type="molecule type" value="Genomic_DNA"/>
</dbReference>
<dbReference type="Proteomes" id="UP001056035">
    <property type="component" value="Chromosome"/>
</dbReference>
<name>A0ABY5DZ40_9ACTN</name>
<dbReference type="RefSeq" id="WP_254573137.1">
    <property type="nucleotide sequence ID" value="NZ_CP098502.1"/>
</dbReference>